<comment type="caution">
    <text evidence="2">The sequence shown here is derived from an EMBL/GenBank/DDBJ whole genome shotgun (WGS) entry which is preliminary data.</text>
</comment>
<gene>
    <name evidence="2" type="ORF">RRG08_034266</name>
</gene>
<evidence type="ECO:0000313" key="3">
    <source>
        <dbReference type="Proteomes" id="UP001283361"/>
    </source>
</evidence>
<dbReference type="EMBL" id="JAWDGP010002890">
    <property type="protein sequence ID" value="KAK3779008.1"/>
    <property type="molecule type" value="Genomic_DNA"/>
</dbReference>
<dbReference type="AlphaFoldDB" id="A0AAE1DRH8"/>
<feature type="compositionally biased region" description="Polar residues" evidence="1">
    <location>
        <begin position="62"/>
        <end position="84"/>
    </location>
</feature>
<feature type="region of interest" description="Disordered" evidence="1">
    <location>
        <begin position="58"/>
        <end position="84"/>
    </location>
</feature>
<name>A0AAE1DRH8_9GAST</name>
<proteinExistence type="predicted"/>
<keyword evidence="3" id="KW-1185">Reference proteome</keyword>
<reference evidence="2" key="1">
    <citation type="journal article" date="2023" name="G3 (Bethesda)">
        <title>A reference genome for the long-term kleptoplast-retaining sea slug Elysia crispata morphotype clarki.</title>
        <authorList>
            <person name="Eastman K.E."/>
            <person name="Pendleton A.L."/>
            <person name="Shaikh M.A."/>
            <person name="Suttiyut T."/>
            <person name="Ogas R."/>
            <person name="Tomko P."/>
            <person name="Gavelis G."/>
            <person name="Widhalm J.R."/>
            <person name="Wisecaver J.H."/>
        </authorList>
    </citation>
    <scope>NUCLEOTIDE SEQUENCE</scope>
    <source>
        <strain evidence="2">ECLA1</strain>
    </source>
</reference>
<organism evidence="2 3">
    <name type="scientific">Elysia crispata</name>
    <name type="common">lettuce slug</name>
    <dbReference type="NCBI Taxonomy" id="231223"/>
    <lineage>
        <taxon>Eukaryota</taxon>
        <taxon>Metazoa</taxon>
        <taxon>Spiralia</taxon>
        <taxon>Lophotrochozoa</taxon>
        <taxon>Mollusca</taxon>
        <taxon>Gastropoda</taxon>
        <taxon>Heterobranchia</taxon>
        <taxon>Euthyneura</taxon>
        <taxon>Panpulmonata</taxon>
        <taxon>Sacoglossa</taxon>
        <taxon>Placobranchoidea</taxon>
        <taxon>Plakobranchidae</taxon>
        <taxon>Elysia</taxon>
    </lineage>
</organism>
<sequence>MALNSSQQNNARFPGRNRLCFSAGARLSPLNPFTPVRTSLSCVTHSLIHSVKQAANRRLTNKPRTGGTSANSVYFTSSDLIKDG</sequence>
<accession>A0AAE1DRH8</accession>
<protein>
    <submittedName>
        <fullName evidence="2">Uncharacterized protein</fullName>
    </submittedName>
</protein>
<evidence type="ECO:0000256" key="1">
    <source>
        <dbReference type="SAM" id="MobiDB-lite"/>
    </source>
</evidence>
<evidence type="ECO:0000313" key="2">
    <source>
        <dbReference type="EMBL" id="KAK3779008.1"/>
    </source>
</evidence>
<dbReference type="Proteomes" id="UP001283361">
    <property type="component" value="Unassembled WGS sequence"/>
</dbReference>